<evidence type="ECO:0000313" key="1">
    <source>
        <dbReference type="EMBL" id="KAL3510303.1"/>
    </source>
</evidence>
<accession>A0ABD2YXM6</accession>
<feature type="non-terminal residue" evidence="1">
    <location>
        <position position="79"/>
    </location>
</feature>
<evidence type="ECO:0000313" key="2">
    <source>
        <dbReference type="Proteomes" id="UP001630127"/>
    </source>
</evidence>
<dbReference type="Proteomes" id="UP001630127">
    <property type="component" value="Unassembled WGS sequence"/>
</dbReference>
<dbReference type="AlphaFoldDB" id="A0ABD2YXM6"/>
<reference evidence="1 2" key="1">
    <citation type="submission" date="2024-11" db="EMBL/GenBank/DDBJ databases">
        <title>A near-complete genome assembly of Cinchona calisaya.</title>
        <authorList>
            <person name="Lian D.C."/>
            <person name="Zhao X.W."/>
            <person name="Wei L."/>
        </authorList>
    </citation>
    <scope>NUCLEOTIDE SEQUENCE [LARGE SCALE GENOMIC DNA]</scope>
    <source>
        <tissue evidence="1">Nenye</tissue>
    </source>
</reference>
<protein>
    <submittedName>
        <fullName evidence="1">Uncharacterized protein</fullName>
    </submittedName>
</protein>
<organism evidence="1 2">
    <name type="scientific">Cinchona calisaya</name>
    <dbReference type="NCBI Taxonomy" id="153742"/>
    <lineage>
        <taxon>Eukaryota</taxon>
        <taxon>Viridiplantae</taxon>
        <taxon>Streptophyta</taxon>
        <taxon>Embryophyta</taxon>
        <taxon>Tracheophyta</taxon>
        <taxon>Spermatophyta</taxon>
        <taxon>Magnoliopsida</taxon>
        <taxon>eudicotyledons</taxon>
        <taxon>Gunneridae</taxon>
        <taxon>Pentapetalae</taxon>
        <taxon>asterids</taxon>
        <taxon>lamiids</taxon>
        <taxon>Gentianales</taxon>
        <taxon>Rubiaceae</taxon>
        <taxon>Cinchonoideae</taxon>
        <taxon>Cinchoneae</taxon>
        <taxon>Cinchona</taxon>
    </lineage>
</organism>
<keyword evidence="2" id="KW-1185">Reference proteome</keyword>
<sequence length="79" mass="9626">FRQAFFLLTAKLLLNNRLLFEIISTEMMHMIHHHKFYCFFGKQRFILMLEKYVMDRGKDKVLELIQVEILLIIEAFAEF</sequence>
<dbReference type="EMBL" id="JBJUIK010000012">
    <property type="protein sequence ID" value="KAL3510303.1"/>
    <property type="molecule type" value="Genomic_DNA"/>
</dbReference>
<gene>
    <name evidence="1" type="ORF">ACH5RR_029704</name>
</gene>
<name>A0ABD2YXM6_9GENT</name>
<feature type="non-terminal residue" evidence="1">
    <location>
        <position position="1"/>
    </location>
</feature>
<proteinExistence type="predicted"/>
<comment type="caution">
    <text evidence="1">The sequence shown here is derived from an EMBL/GenBank/DDBJ whole genome shotgun (WGS) entry which is preliminary data.</text>
</comment>